<dbReference type="EnsemblPlants" id="AVESA.00010b.r2.5CG0881880.1">
    <property type="protein sequence ID" value="AVESA.00010b.r2.5CG0881880.1.CDS"/>
    <property type="gene ID" value="AVESA.00010b.r2.5CG0881880"/>
</dbReference>
<accession>A0ACD5Y3N7</accession>
<protein>
    <submittedName>
        <fullName evidence="1">Uncharacterized protein</fullName>
    </submittedName>
</protein>
<sequence>MDPSSLSKVEELRPCTQGYSLLLKVLSAKPVAVHRPSNQRPGSRQPQGPMRISECIVGDDTGVVVFTARNEQVDVMKVGSTVEVMNAKVDMYKGSMRLAVDSRRGTLKAAESPVSELKVKEDNNLSLIEFEQITMMM</sequence>
<proteinExistence type="predicted"/>
<dbReference type="Proteomes" id="UP001732700">
    <property type="component" value="Chromosome 5C"/>
</dbReference>
<keyword evidence="2" id="KW-1185">Reference proteome</keyword>
<organism evidence="1 2">
    <name type="scientific">Avena sativa</name>
    <name type="common">Oat</name>
    <dbReference type="NCBI Taxonomy" id="4498"/>
    <lineage>
        <taxon>Eukaryota</taxon>
        <taxon>Viridiplantae</taxon>
        <taxon>Streptophyta</taxon>
        <taxon>Embryophyta</taxon>
        <taxon>Tracheophyta</taxon>
        <taxon>Spermatophyta</taxon>
        <taxon>Magnoliopsida</taxon>
        <taxon>Liliopsida</taxon>
        <taxon>Poales</taxon>
        <taxon>Poaceae</taxon>
        <taxon>BOP clade</taxon>
        <taxon>Pooideae</taxon>
        <taxon>Poodae</taxon>
        <taxon>Poeae</taxon>
        <taxon>Poeae Chloroplast Group 1 (Aveneae type)</taxon>
        <taxon>Aveninae</taxon>
        <taxon>Avena</taxon>
    </lineage>
</organism>
<reference evidence="1" key="1">
    <citation type="submission" date="2021-05" db="EMBL/GenBank/DDBJ databases">
        <authorList>
            <person name="Scholz U."/>
            <person name="Mascher M."/>
            <person name="Fiebig A."/>
        </authorList>
    </citation>
    <scope>NUCLEOTIDE SEQUENCE [LARGE SCALE GENOMIC DNA]</scope>
</reference>
<evidence type="ECO:0000313" key="2">
    <source>
        <dbReference type="Proteomes" id="UP001732700"/>
    </source>
</evidence>
<name>A0ACD5Y3N7_AVESA</name>
<evidence type="ECO:0000313" key="1">
    <source>
        <dbReference type="EnsemblPlants" id="AVESA.00010b.r2.5CG0881880.1.CDS"/>
    </source>
</evidence>
<reference evidence="1" key="2">
    <citation type="submission" date="2025-09" db="UniProtKB">
        <authorList>
            <consortium name="EnsemblPlants"/>
        </authorList>
    </citation>
    <scope>IDENTIFICATION</scope>
</reference>